<dbReference type="FunFam" id="3.20.20.80:FF:000174">
    <property type="entry name" value="YIR007W-like protein"/>
    <property type="match status" value="1"/>
</dbReference>
<protein>
    <submittedName>
        <fullName evidence="7">Hydrolase</fullName>
    </submittedName>
</protein>
<feature type="domain" description="Glycoside hydrolase family 5 C-terminal" evidence="6">
    <location>
        <begin position="686"/>
        <end position="773"/>
    </location>
</feature>
<keyword evidence="8" id="KW-1185">Reference proteome</keyword>
<dbReference type="EMBL" id="BTGB01000009">
    <property type="protein sequence ID" value="GMM48077.1"/>
    <property type="molecule type" value="Genomic_DNA"/>
</dbReference>
<dbReference type="Proteomes" id="UP001378960">
    <property type="component" value="Unassembled WGS sequence"/>
</dbReference>
<dbReference type="Pfam" id="PF18564">
    <property type="entry name" value="Glyco_hydro_5_C"/>
    <property type="match status" value="1"/>
</dbReference>
<dbReference type="AlphaFoldDB" id="A0AAV5RAA4"/>
<gene>
    <name evidence="7" type="ORF">DAPK24_046750</name>
</gene>
<evidence type="ECO:0000313" key="8">
    <source>
        <dbReference type="Proteomes" id="UP001378960"/>
    </source>
</evidence>
<feature type="domain" description="Glycoside hydrolase family 5" evidence="5">
    <location>
        <begin position="76"/>
        <end position="140"/>
    </location>
</feature>
<dbReference type="InterPro" id="IPR017853">
    <property type="entry name" value="GH"/>
</dbReference>
<organism evidence="7 8">
    <name type="scientific">Pichia kluyveri</name>
    <name type="common">Yeast</name>
    <dbReference type="NCBI Taxonomy" id="36015"/>
    <lineage>
        <taxon>Eukaryota</taxon>
        <taxon>Fungi</taxon>
        <taxon>Dikarya</taxon>
        <taxon>Ascomycota</taxon>
        <taxon>Saccharomycotina</taxon>
        <taxon>Pichiomycetes</taxon>
        <taxon>Pichiales</taxon>
        <taxon>Pichiaceae</taxon>
        <taxon>Pichia</taxon>
    </lineage>
</organism>
<evidence type="ECO:0000259" key="5">
    <source>
        <dbReference type="Pfam" id="PF00150"/>
    </source>
</evidence>
<dbReference type="InterPro" id="IPR052066">
    <property type="entry name" value="Glycosphingolipid_Hydrolases"/>
</dbReference>
<dbReference type="Pfam" id="PF00150">
    <property type="entry name" value="Cellulase"/>
    <property type="match status" value="1"/>
</dbReference>
<dbReference type="InterPro" id="IPR001547">
    <property type="entry name" value="Glyco_hydro_5"/>
</dbReference>
<dbReference type="GO" id="GO:0000272">
    <property type="term" value="P:polysaccharide catabolic process"/>
    <property type="evidence" value="ECO:0007669"/>
    <property type="project" value="InterPro"/>
</dbReference>
<reference evidence="7 8" key="1">
    <citation type="journal article" date="2023" name="Elife">
        <title>Identification of key yeast species and microbe-microbe interactions impacting larval growth of Drosophila in the wild.</title>
        <authorList>
            <person name="Mure A."/>
            <person name="Sugiura Y."/>
            <person name="Maeda R."/>
            <person name="Honda K."/>
            <person name="Sakurai N."/>
            <person name="Takahashi Y."/>
            <person name="Watada M."/>
            <person name="Katoh T."/>
            <person name="Gotoh A."/>
            <person name="Gotoh Y."/>
            <person name="Taniguchi I."/>
            <person name="Nakamura K."/>
            <person name="Hayashi T."/>
            <person name="Katayama T."/>
            <person name="Uemura T."/>
            <person name="Hattori Y."/>
        </authorList>
    </citation>
    <scope>NUCLEOTIDE SEQUENCE [LARGE SCALE GENOMIC DNA]</scope>
    <source>
        <strain evidence="7 8">PK-24</strain>
    </source>
</reference>
<feature type="region of interest" description="Disordered" evidence="4">
    <location>
        <begin position="624"/>
        <end position="648"/>
    </location>
</feature>
<dbReference type="InterPro" id="IPR041036">
    <property type="entry name" value="GH5_C"/>
</dbReference>
<evidence type="ECO:0000256" key="3">
    <source>
        <dbReference type="ARBA" id="ARBA00023295"/>
    </source>
</evidence>
<keyword evidence="2 7" id="KW-0378">Hydrolase</keyword>
<name>A0AAV5RAA4_PICKL</name>
<evidence type="ECO:0000259" key="6">
    <source>
        <dbReference type="Pfam" id="PF18564"/>
    </source>
</evidence>
<evidence type="ECO:0000256" key="4">
    <source>
        <dbReference type="SAM" id="MobiDB-lite"/>
    </source>
</evidence>
<dbReference type="PANTHER" id="PTHR31308:SF5">
    <property type="entry name" value="ERGOSTERYL-BETA-GLUCOSIDASE"/>
    <property type="match status" value="1"/>
</dbReference>
<dbReference type="PANTHER" id="PTHR31308">
    <property type="match status" value="1"/>
</dbReference>
<evidence type="ECO:0000256" key="2">
    <source>
        <dbReference type="ARBA" id="ARBA00022801"/>
    </source>
</evidence>
<comment type="similarity">
    <text evidence="1">Belongs to the glycosyl hydrolase 5 (cellulase A) family.</text>
</comment>
<sequence>MNEFFKTKPLIIDNHGKLRERDTGRMFHIHGINFASNTKLPTLPSQNTHMNVDNCGFYESADTISFVGRPFPLSSAYEHISRIKQCGFNTIRMVTTWEAIEHEGPGIYDVEYTDYLIQLLKVIEEIGGIYVFIDPHQDVWSRFSGGSGAPIWTLYAAGLEPKNFENTLAAKLHHFSAEPEKFTKMVWATNYNRLASKVMFTCFFTGSIFTPNAIIDDKNIQNYLQDHFIDAYSFLIHRIKDQAPEIFGSSFLGVESMNEPNGGYFGFGDLNELSHNQNLRLDETPSPIQAFRLGMGYPEQVDTYSLSIIGPTKNGTKWVDPLGTKAWVTNDDNKDKHYGFKRSSQWRLGECIFAQHGVWDSHTGELIKPEYFKVHPETGEYLNDEKFINGPFLKFWHKFKTSMREIDQDMFLILQPPVLEIPPKIANNSDYLDDKTMLALHYYDGMSLMFQKWNRILNVDTLGIMRGKYINPIFGLVLGENNIRKSIRKQLKEMATESQKNVGYDIPVIFTETGMPFNMDNKRAYIDGNYTPQQDANDAILSALENEQLNFTYWCYNPENCHEWGDLWNLEDFSIFSKDDFKNDPFKDYNNYHDWVVGNSKKIITETNRINSFNYAPHTGNSNDTDSIHSYNHTNNDNHSLSSDRSVSNGSINKSLLRENTHKYLHFEESYLDLTNGLRAKNAIIRPVPVLINGEILECEFNIHTKRFYLKVNCHRPKSNSLPDIIVIPKYHYDENKIKIVATEGTTMIKRNQITQWIEWDHNDLTNRNIALTITLKDSPNTENDNELGCSGLKGLACGYL</sequence>
<evidence type="ECO:0000256" key="1">
    <source>
        <dbReference type="ARBA" id="ARBA00005641"/>
    </source>
</evidence>
<dbReference type="Gene3D" id="3.20.20.80">
    <property type="entry name" value="Glycosidases"/>
    <property type="match status" value="2"/>
</dbReference>
<comment type="caution">
    <text evidence="7">The sequence shown here is derived from an EMBL/GenBank/DDBJ whole genome shotgun (WGS) entry which is preliminary data.</text>
</comment>
<dbReference type="SUPFAM" id="SSF51445">
    <property type="entry name" value="(Trans)glycosidases"/>
    <property type="match status" value="2"/>
</dbReference>
<dbReference type="GO" id="GO:1904462">
    <property type="term" value="P:ergosteryl 3-beta-D-glucoside catabolic process"/>
    <property type="evidence" value="ECO:0007669"/>
    <property type="project" value="TreeGrafter"/>
</dbReference>
<dbReference type="GO" id="GO:0050295">
    <property type="term" value="F:steryl-beta-glucosidase activity"/>
    <property type="evidence" value="ECO:0007669"/>
    <property type="project" value="TreeGrafter"/>
</dbReference>
<keyword evidence="3" id="KW-0326">Glycosidase</keyword>
<accession>A0AAV5RAA4</accession>
<evidence type="ECO:0000313" key="7">
    <source>
        <dbReference type="EMBL" id="GMM48077.1"/>
    </source>
</evidence>
<proteinExistence type="inferred from homology"/>